<keyword evidence="4 10" id="KW-0378">Hydrolase</keyword>
<dbReference type="STRING" id="204669.Acid345_4172"/>
<keyword evidence="3" id="KW-0540">Nuclease</keyword>
<dbReference type="GO" id="GO:0003676">
    <property type="term" value="F:nucleic acid binding"/>
    <property type="evidence" value="ECO:0007669"/>
    <property type="project" value="InterPro"/>
</dbReference>
<evidence type="ECO:0000259" key="7">
    <source>
        <dbReference type="Pfam" id="PF01368"/>
    </source>
</evidence>
<evidence type="ECO:0000256" key="5">
    <source>
        <dbReference type="ARBA" id="ARBA00022839"/>
    </source>
</evidence>
<accession>Q1IIX8</accession>
<evidence type="ECO:0000256" key="3">
    <source>
        <dbReference type="ARBA" id="ARBA00022722"/>
    </source>
</evidence>
<evidence type="ECO:0000256" key="6">
    <source>
        <dbReference type="SAM" id="Coils"/>
    </source>
</evidence>
<dbReference type="EnsemblBacteria" id="ABF43172">
    <property type="protein sequence ID" value="ABF43172"/>
    <property type="gene ID" value="Acid345_4172"/>
</dbReference>
<dbReference type="Proteomes" id="UP000002432">
    <property type="component" value="Chromosome"/>
</dbReference>
<protein>
    <recommendedName>
        <fullName evidence="2">Single-stranded-DNA-specific exonuclease RecJ</fullName>
    </recommendedName>
</protein>
<dbReference type="PANTHER" id="PTHR30255:SF2">
    <property type="entry name" value="SINGLE-STRANDED-DNA-SPECIFIC EXONUCLEASE RECJ"/>
    <property type="match status" value="1"/>
</dbReference>
<dbReference type="eggNOG" id="COG0608">
    <property type="taxonomic scope" value="Bacteria"/>
</dbReference>
<dbReference type="Pfam" id="PF01368">
    <property type="entry name" value="DHH"/>
    <property type="match status" value="1"/>
</dbReference>
<gene>
    <name evidence="10" type="ordered locus">Acid345_4172</name>
</gene>
<evidence type="ECO:0000256" key="1">
    <source>
        <dbReference type="ARBA" id="ARBA00005915"/>
    </source>
</evidence>
<dbReference type="Gene3D" id="3.90.1640.30">
    <property type="match status" value="1"/>
</dbReference>
<comment type="similarity">
    <text evidence="1">Belongs to the RecJ family.</text>
</comment>
<evidence type="ECO:0000259" key="9">
    <source>
        <dbReference type="Pfam" id="PF17768"/>
    </source>
</evidence>
<sequence>MRWTQRPFDFSVASRLSAEANISPLVAVLLAARGIKYSDEAWMFLNPSLDALHSPYEMLGMDAAVERLMAAIAKKEQVLIYGDYDVDGTTATVILKTAIEICGGRAEFHVPHRLLEGYGMRDEVIEKAAADGIRLIISVDTGIRAFAAAETASRLGLDLIVTDHHLPGADGVPKALAVLNPNQTGCDYPCKHLCGAGVAFKVAQALLEKSDRARLIPSFLKMAAIATIADAVPLTGENRVFVSLGLEGLRKPVNAGLKELLALCRIDGRTLSTQDVAFRIAPRLNAAGRMDVARDVVELFTTRDAKHAKDVAQHLNKLNGDRQEEEARIMAAIEKQLADDASFKDRYSFVLDGAEWHRGVIGICASRVVDRVHRPALVIARHEGEAHGSGRSIPSFHLLNALESCADLFSRYGGHAHAVGFALPEDRLPQLREKLEAYARQHLKPADFVPEMVYDTELPLSDVSEKLYLMLQKLEPFGMSNPQPVFVSRGARLAGPARTLKEKHVKMRLAPQSNGGFQRSFEALAWRKNEKLQAEPPLNMGDLLDVAFTIDHNDHPDFGGLQLILCDWAKPAASASSAR</sequence>
<dbReference type="InterPro" id="IPR051673">
    <property type="entry name" value="SSDNA_exonuclease_RecJ"/>
</dbReference>
<dbReference type="GO" id="GO:0008409">
    <property type="term" value="F:5'-3' exonuclease activity"/>
    <property type="evidence" value="ECO:0007669"/>
    <property type="project" value="InterPro"/>
</dbReference>
<dbReference type="InterPro" id="IPR004610">
    <property type="entry name" value="RecJ"/>
</dbReference>
<evidence type="ECO:0000313" key="10">
    <source>
        <dbReference type="EMBL" id="ABF43172.1"/>
    </source>
</evidence>
<feature type="domain" description="DHHA1" evidence="8">
    <location>
        <begin position="350"/>
        <end position="440"/>
    </location>
</feature>
<feature type="domain" description="DDH" evidence="7">
    <location>
        <begin position="77"/>
        <end position="227"/>
    </location>
</feature>
<dbReference type="RefSeq" id="WP_011524971.1">
    <property type="nucleotide sequence ID" value="NC_008009.1"/>
</dbReference>
<evidence type="ECO:0000256" key="4">
    <source>
        <dbReference type="ARBA" id="ARBA00022801"/>
    </source>
</evidence>
<dbReference type="KEGG" id="aba:Acid345_4172"/>
<dbReference type="GO" id="GO:0006281">
    <property type="term" value="P:DNA repair"/>
    <property type="evidence" value="ECO:0007669"/>
    <property type="project" value="InterPro"/>
</dbReference>
<dbReference type="OrthoDB" id="9809852at2"/>
<evidence type="ECO:0000256" key="2">
    <source>
        <dbReference type="ARBA" id="ARBA00019841"/>
    </source>
</evidence>
<dbReference type="InterPro" id="IPR041122">
    <property type="entry name" value="RecJ_OB"/>
</dbReference>
<keyword evidence="5 10" id="KW-0269">Exonuclease</keyword>
<dbReference type="EMBL" id="CP000360">
    <property type="protein sequence ID" value="ABF43172.1"/>
    <property type="molecule type" value="Genomic_DNA"/>
</dbReference>
<reference evidence="10 11" key="1">
    <citation type="journal article" date="2009" name="Appl. Environ. Microbiol.">
        <title>Three genomes from the phylum Acidobacteria provide insight into the lifestyles of these microorganisms in soils.</title>
        <authorList>
            <person name="Ward N.L."/>
            <person name="Challacombe J.F."/>
            <person name="Janssen P.H."/>
            <person name="Henrissat B."/>
            <person name="Coutinho P.M."/>
            <person name="Wu M."/>
            <person name="Xie G."/>
            <person name="Haft D.H."/>
            <person name="Sait M."/>
            <person name="Badger J."/>
            <person name="Barabote R.D."/>
            <person name="Bradley B."/>
            <person name="Brettin T.S."/>
            <person name="Brinkac L.M."/>
            <person name="Bruce D."/>
            <person name="Creasy T."/>
            <person name="Daugherty S.C."/>
            <person name="Davidsen T.M."/>
            <person name="DeBoy R.T."/>
            <person name="Detter J.C."/>
            <person name="Dodson R.J."/>
            <person name="Durkin A.S."/>
            <person name="Ganapathy A."/>
            <person name="Gwinn-Giglio M."/>
            <person name="Han C.S."/>
            <person name="Khouri H."/>
            <person name="Kiss H."/>
            <person name="Kothari S.P."/>
            <person name="Madupu R."/>
            <person name="Nelson K.E."/>
            <person name="Nelson W.C."/>
            <person name="Paulsen I."/>
            <person name="Penn K."/>
            <person name="Ren Q."/>
            <person name="Rosovitz M.J."/>
            <person name="Selengut J.D."/>
            <person name="Shrivastava S."/>
            <person name="Sullivan S.A."/>
            <person name="Tapia R."/>
            <person name="Thompson L.S."/>
            <person name="Watkins K.L."/>
            <person name="Yang Q."/>
            <person name="Yu C."/>
            <person name="Zafar N."/>
            <person name="Zhou L."/>
            <person name="Kuske C.R."/>
        </authorList>
    </citation>
    <scope>NUCLEOTIDE SEQUENCE [LARGE SCALE GENOMIC DNA]</scope>
    <source>
        <strain evidence="10 11">Ellin345</strain>
    </source>
</reference>
<dbReference type="PANTHER" id="PTHR30255">
    <property type="entry name" value="SINGLE-STRANDED-DNA-SPECIFIC EXONUCLEASE RECJ"/>
    <property type="match status" value="1"/>
</dbReference>
<dbReference type="Gene3D" id="3.10.310.30">
    <property type="match status" value="1"/>
</dbReference>
<dbReference type="Pfam" id="PF17768">
    <property type="entry name" value="RecJ_OB"/>
    <property type="match status" value="1"/>
</dbReference>
<organism evidence="10 11">
    <name type="scientific">Koribacter versatilis (strain Ellin345)</name>
    <dbReference type="NCBI Taxonomy" id="204669"/>
    <lineage>
        <taxon>Bacteria</taxon>
        <taxon>Pseudomonadati</taxon>
        <taxon>Acidobacteriota</taxon>
        <taxon>Terriglobia</taxon>
        <taxon>Terriglobales</taxon>
        <taxon>Candidatus Korobacteraceae</taxon>
        <taxon>Candidatus Korobacter</taxon>
    </lineage>
</organism>
<dbReference type="AlphaFoldDB" id="Q1IIX8"/>
<feature type="domain" description="RecJ OB" evidence="9">
    <location>
        <begin position="454"/>
        <end position="567"/>
    </location>
</feature>
<name>Q1IIX8_KORVE</name>
<dbReference type="NCBIfam" id="TIGR00644">
    <property type="entry name" value="recJ"/>
    <property type="match status" value="1"/>
</dbReference>
<dbReference type="GO" id="GO:0006310">
    <property type="term" value="P:DNA recombination"/>
    <property type="evidence" value="ECO:0007669"/>
    <property type="project" value="InterPro"/>
</dbReference>
<dbReference type="HOGENOM" id="CLU_009736_5_2_0"/>
<feature type="coiled-coil region" evidence="6">
    <location>
        <begin position="308"/>
        <end position="335"/>
    </location>
</feature>
<dbReference type="InterPro" id="IPR003156">
    <property type="entry name" value="DHHA1_dom"/>
</dbReference>
<dbReference type="SUPFAM" id="SSF64182">
    <property type="entry name" value="DHH phosphoesterases"/>
    <property type="match status" value="1"/>
</dbReference>
<evidence type="ECO:0000259" key="8">
    <source>
        <dbReference type="Pfam" id="PF02272"/>
    </source>
</evidence>
<dbReference type="InterPro" id="IPR038763">
    <property type="entry name" value="DHH_sf"/>
</dbReference>
<dbReference type="Pfam" id="PF02272">
    <property type="entry name" value="DHHA1"/>
    <property type="match status" value="1"/>
</dbReference>
<evidence type="ECO:0000313" key="11">
    <source>
        <dbReference type="Proteomes" id="UP000002432"/>
    </source>
</evidence>
<proteinExistence type="inferred from homology"/>
<dbReference type="InterPro" id="IPR001667">
    <property type="entry name" value="DDH_dom"/>
</dbReference>
<keyword evidence="6" id="KW-0175">Coiled coil</keyword>
<keyword evidence="11" id="KW-1185">Reference proteome</keyword>